<protein>
    <recommendedName>
        <fullName evidence="1">PiggyBac transposable element-derived protein domain-containing protein</fullName>
    </recommendedName>
</protein>
<dbReference type="Proteomes" id="UP000663866">
    <property type="component" value="Unassembled WGS sequence"/>
</dbReference>
<dbReference type="Pfam" id="PF13843">
    <property type="entry name" value="DDE_Tnp_1_7"/>
    <property type="match status" value="1"/>
</dbReference>
<dbReference type="EMBL" id="CAJOBG010070336">
    <property type="protein sequence ID" value="CAF4591439.1"/>
    <property type="molecule type" value="Genomic_DNA"/>
</dbReference>
<evidence type="ECO:0000259" key="1">
    <source>
        <dbReference type="Pfam" id="PF13843"/>
    </source>
</evidence>
<dbReference type="PANTHER" id="PTHR46599">
    <property type="entry name" value="PIGGYBAC TRANSPOSABLE ELEMENT-DERIVED PROTEIN 4"/>
    <property type="match status" value="1"/>
</dbReference>
<keyword evidence="3" id="KW-1185">Reference proteome</keyword>
<evidence type="ECO:0000313" key="3">
    <source>
        <dbReference type="Proteomes" id="UP000663866"/>
    </source>
</evidence>
<comment type="caution">
    <text evidence="2">The sequence shown here is derived from an EMBL/GenBank/DDBJ whole genome shotgun (WGS) entry which is preliminary data.</text>
</comment>
<dbReference type="PANTHER" id="PTHR46599:SF3">
    <property type="entry name" value="PIGGYBAC TRANSPOSABLE ELEMENT-DERIVED PROTEIN 4"/>
    <property type="match status" value="1"/>
</dbReference>
<name>A0A821B8S6_9BILA</name>
<feature type="non-terminal residue" evidence="2">
    <location>
        <position position="87"/>
    </location>
</feature>
<feature type="domain" description="PiggyBac transposable element-derived protein" evidence="1">
    <location>
        <begin position="2"/>
        <end position="81"/>
    </location>
</feature>
<sequence>MKNRQLFFDGYFTSLQLLYKLRRKKVSATGTIRSDRKYFPTKLKKGEELESGDYRYLTSNGVSVIKWMDKKEVFIASNYFDPAVENE</sequence>
<reference evidence="2" key="1">
    <citation type="submission" date="2021-02" db="EMBL/GenBank/DDBJ databases">
        <authorList>
            <person name="Nowell W R."/>
        </authorList>
    </citation>
    <scope>NUCLEOTIDE SEQUENCE</scope>
</reference>
<proteinExistence type="predicted"/>
<dbReference type="InterPro" id="IPR029526">
    <property type="entry name" value="PGBD"/>
</dbReference>
<gene>
    <name evidence="2" type="ORF">OVN521_LOCUS44804</name>
</gene>
<accession>A0A821B8S6</accession>
<evidence type="ECO:0000313" key="2">
    <source>
        <dbReference type="EMBL" id="CAF4591439.1"/>
    </source>
</evidence>
<organism evidence="2 3">
    <name type="scientific">Rotaria magnacalcarata</name>
    <dbReference type="NCBI Taxonomy" id="392030"/>
    <lineage>
        <taxon>Eukaryota</taxon>
        <taxon>Metazoa</taxon>
        <taxon>Spiralia</taxon>
        <taxon>Gnathifera</taxon>
        <taxon>Rotifera</taxon>
        <taxon>Eurotatoria</taxon>
        <taxon>Bdelloidea</taxon>
        <taxon>Philodinida</taxon>
        <taxon>Philodinidae</taxon>
        <taxon>Rotaria</taxon>
    </lineage>
</organism>
<dbReference type="AlphaFoldDB" id="A0A821B8S6"/>